<dbReference type="InterPro" id="IPR055222">
    <property type="entry name" value="PRISE-like_Rossmann-fold"/>
</dbReference>
<dbReference type="STRING" id="91928.A0A0D2BSL7"/>
<evidence type="ECO:0000313" key="2">
    <source>
        <dbReference type="EMBL" id="KIW14269.1"/>
    </source>
</evidence>
<dbReference type="PANTHER" id="PTHR32487">
    <property type="entry name" value="3-OXO-DELTA(4,5)-STEROID 5-BETA-REDUCTASE"/>
    <property type="match status" value="1"/>
</dbReference>
<dbReference type="PANTHER" id="PTHR32487:SF29">
    <property type="entry name" value="NAD-DEPENDENT EPIMERASE_DEHYDRATASE DOMAIN-CONTAINING PROTEIN"/>
    <property type="match status" value="1"/>
</dbReference>
<dbReference type="Proteomes" id="UP000053328">
    <property type="component" value="Unassembled WGS sequence"/>
</dbReference>
<gene>
    <name evidence="2" type="ORF">PV08_07051</name>
</gene>
<evidence type="ECO:0000313" key="3">
    <source>
        <dbReference type="Proteomes" id="UP000053328"/>
    </source>
</evidence>
<dbReference type="Pfam" id="PF22917">
    <property type="entry name" value="PRISE"/>
    <property type="match status" value="1"/>
</dbReference>
<evidence type="ECO:0000259" key="1">
    <source>
        <dbReference type="Pfam" id="PF22917"/>
    </source>
</evidence>
<protein>
    <recommendedName>
        <fullName evidence="1">PRISE-like Rossmann-fold domain-containing protein</fullName>
    </recommendedName>
</protein>
<dbReference type="InterPro" id="IPR036291">
    <property type="entry name" value="NAD(P)-bd_dom_sf"/>
</dbReference>
<dbReference type="EMBL" id="KN847496">
    <property type="protein sequence ID" value="KIW14269.1"/>
    <property type="molecule type" value="Genomic_DNA"/>
</dbReference>
<accession>A0A0D2BSL7</accession>
<dbReference type="CDD" id="cd08948">
    <property type="entry name" value="5beta-POR_like_SDR_a"/>
    <property type="match status" value="1"/>
</dbReference>
<keyword evidence="3" id="KW-1185">Reference proteome</keyword>
<sequence length="429" mass="48609">MAHPTSKTYQVRSEGVFRGLPVIDPARKNLRAIVVGASGQSGQPVVDVLSSSPDRWEKIYALSRRPPTTEAKNVEHVAVDLLWEPDRIASALRKHKVHADYIFYFGYVQVARKGADSKVFGDANHLAETNGRLFENFLFALDQTDVHPRRIVLQTGGKNYGVHQGPVNVPLTEGAPRVELEPNFYYTQEDLLVKYAKTHPGVSYNVTMPQWVLAAVAGTDMTIFYPLAVYAAIQRKLNQPLRYPGDLVSWDNNHPISSGFVLGTFYEWLVLTEGTAGESFNITDGSEFTFSKLWPILASWFGVKWLPPREDAIYHEVELPFVPRGYGPKGKLRSTFSFIDWAKEPATRQAWAELKQEYELTTEPLQDPDKTFAFLQFALELTWSWQTSMDKTRKFGWYGSADSIESIHAVYQKFTEMKMLPPFCMGSHS</sequence>
<dbReference type="SUPFAM" id="SSF51735">
    <property type="entry name" value="NAD(P)-binding Rossmann-fold domains"/>
    <property type="match status" value="1"/>
</dbReference>
<dbReference type="Gene3D" id="3.40.50.720">
    <property type="entry name" value="NAD(P)-binding Rossmann-like Domain"/>
    <property type="match status" value="1"/>
</dbReference>
<dbReference type="AlphaFoldDB" id="A0A0D2BSL7"/>
<dbReference type="HOGENOM" id="CLU_030125_1_1_1"/>
<dbReference type="VEuPathDB" id="FungiDB:PV08_07051"/>
<feature type="domain" description="PRISE-like Rossmann-fold" evidence="1">
    <location>
        <begin position="32"/>
        <end position="311"/>
    </location>
</feature>
<reference evidence="2 3" key="1">
    <citation type="submission" date="2015-01" db="EMBL/GenBank/DDBJ databases">
        <title>The Genome Sequence of Exophiala spinifera CBS89968.</title>
        <authorList>
            <consortium name="The Broad Institute Genomics Platform"/>
            <person name="Cuomo C."/>
            <person name="de Hoog S."/>
            <person name="Gorbushina A."/>
            <person name="Stielow B."/>
            <person name="Teixiera M."/>
            <person name="Abouelleil A."/>
            <person name="Chapman S.B."/>
            <person name="Priest M."/>
            <person name="Young S.K."/>
            <person name="Wortman J."/>
            <person name="Nusbaum C."/>
            <person name="Birren B."/>
        </authorList>
    </citation>
    <scope>NUCLEOTIDE SEQUENCE [LARGE SCALE GENOMIC DNA]</scope>
    <source>
        <strain evidence="2 3">CBS 89968</strain>
    </source>
</reference>
<dbReference type="OrthoDB" id="1731983at2759"/>
<dbReference type="RefSeq" id="XP_016234485.1">
    <property type="nucleotide sequence ID" value="XM_016381383.1"/>
</dbReference>
<organism evidence="2 3">
    <name type="scientific">Exophiala spinifera</name>
    <dbReference type="NCBI Taxonomy" id="91928"/>
    <lineage>
        <taxon>Eukaryota</taxon>
        <taxon>Fungi</taxon>
        <taxon>Dikarya</taxon>
        <taxon>Ascomycota</taxon>
        <taxon>Pezizomycotina</taxon>
        <taxon>Eurotiomycetes</taxon>
        <taxon>Chaetothyriomycetidae</taxon>
        <taxon>Chaetothyriales</taxon>
        <taxon>Herpotrichiellaceae</taxon>
        <taxon>Exophiala</taxon>
    </lineage>
</organism>
<proteinExistence type="predicted"/>
<dbReference type="GeneID" id="27334134"/>
<name>A0A0D2BSL7_9EURO</name>